<dbReference type="InterPro" id="IPR007405">
    <property type="entry name" value="Phage_KVP40_Orf299"/>
</dbReference>
<evidence type="ECO:0000313" key="2">
    <source>
        <dbReference type="Proteomes" id="UP000070352"/>
    </source>
</evidence>
<proteinExistence type="predicted"/>
<dbReference type="PANTHER" id="PTHR39961">
    <property type="entry name" value="HYPOTHETICAL CYTOSOLIC PROTEIN"/>
    <property type="match status" value="1"/>
</dbReference>
<keyword evidence="2" id="KW-1185">Reference proteome</keyword>
<dbReference type="PANTHER" id="PTHR39961:SF1">
    <property type="entry name" value="DUF458 DOMAIN-CONTAINING PROTEIN"/>
    <property type="match status" value="1"/>
</dbReference>
<accession>A0A135L0P7</accession>
<evidence type="ECO:0008006" key="3">
    <source>
        <dbReference type="Google" id="ProtNLM"/>
    </source>
</evidence>
<evidence type="ECO:0000313" key="1">
    <source>
        <dbReference type="EMBL" id="KXG42534.1"/>
    </source>
</evidence>
<dbReference type="STRING" id="1413211.U473_13725"/>
<protein>
    <recommendedName>
        <fullName evidence="3">DUF458 domain-containing protein</fullName>
    </recommendedName>
</protein>
<dbReference type="Proteomes" id="UP000070352">
    <property type="component" value="Unassembled WGS sequence"/>
</dbReference>
<name>A0A135L0P7_9BACI</name>
<sequence>MRSITYGEVSFERMCQIISNYISKDKGQQYKISVGTDSQNFDLTKTVIVVAVWNVGNGGIFFYDIKRVRKITNIRQKIFYETSLSLEMASKLAMYLEQEGHLHDIGIHVDAGEDGPTSKMIPEIVSWVNACGFQCKTKPYSYAASSIANKLSKIEPLL</sequence>
<organism evidence="1 2">
    <name type="scientific">Tepidibacillus decaturensis</name>
    <dbReference type="NCBI Taxonomy" id="1413211"/>
    <lineage>
        <taxon>Bacteria</taxon>
        <taxon>Bacillati</taxon>
        <taxon>Bacillota</taxon>
        <taxon>Bacilli</taxon>
        <taxon>Bacillales</taxon>
        <taxon>Bacillaceae</taxon>
        <taxon>Tepidibacillus</taxon>
    </lineage>
</organism>
<dbReference type="Pfam" id="PF04308">
    <property type="entry name" value="RNaseH_like"/>
    <property type="match status" value="1"/>
</dbReference>
<dbReference type="AlphaFoldDB" id="A0A135L0P7"/>
<reference evidence="1 2" key="1">
    <citation type="submission" date="2016-02" db="EMBL/GenBank/DDBJ databases">
        <title>Draft Genome for Tepidibacillus decaturensis nov. sp. Strain Z9, an Anaerobic, Moderately Thermophilic and Heterotrophic Bacterium from Deep Subsurface of the Illinois Basin, USA.</title>
        <authorList>
            <person name="Dong Y."/>
            <person name="Chang J.Y."/>
            <person name="Sanford R."/>
            <person name="Fouke B.W."/>
        </authorList>
    </citation>
    <scope>NUCLEOTIDE SEQUENCE [LARGE SCALE GENOMIC DNA]</scope>
    <source>
        <strain evidence="1 2">Z9</strain>
    </source>
</reference>
<dbReference type="RefSeq" id="WP_068727760.1">
    <property type="nucleotide sequence ID" value="NZ_LSKU01000002.1"/>
</dbReference>
<comment type="caution">
    <text evidence="1">The sequence shown here is derived from an EMBL/GenBank/DDBJ whole genome shotgun (WGS) entry which is preliminary data.</text>
</comment>
<dbReference type="EMBL" id="LSKU01000002">
    <property type="protein sequence ID" value="KXG42534.1"/>
    <property type="molecule type" value="Genomic_DNA"/>
</dbReference>
<gene>
    <name evidence="1" type="ORF">U473_13725</name>
</gene>
<dbReference type="OrthoDB" id="37369at2"/>